<dbReference type="EMBL" id="JAJFAZ020000002">
    <property type="protein sequence ID" value="KAI5343053.1"/>
    <property type="molecule type" value="Genomic_DNA"/>
</dbReference>
<dbReference type="Pfam" id="PF14226">
    <property type="entry name" value="DIOX_N"/>
    <property type="match status" value="1"/>
</dbReference>
<evidence type="ECO:0000313" key="12">
    <source>
        <dbReference type="EMBL" id="KAI5343053.1"/>
    </source>
</evidence>
<dbReference type="Pfam" id="PF03171">
    <property type="entry name" value="2OG-FeII_Oxy"/>
    <property type="match status" value="1"/>
</dbReference>
<evidence type="ECO:0000256" key="1">
    <source>
        <dbReference type="ARBA" id="ARBA00001961"/>
    </source>
</evidence>
<accession>A0A5E4GBQ2</accession>
<evidence type="ECO:0000313" key="15">
    <source>
        <dbReference type="Proteomes" id="UP001054821"/>
    </source>
</evidence>
<dbReference type="Proteomes" id="UP001054821">
    <property type="component" value="Chromosome 2"/>
</dbReference>
<keyword evidence="15" id="KW-1185">Reference proteome</keyword>
<dbReference type="InParanoid" id="A0A5E4GBQ2"/>
<dbReference type="SUPFAM" id="SSF51197">
    <property type="entry name" value="Clavaminate synthase-like"/>
    <property type="match status" value="1"/>
</dbReference>
<evidence type="ECO:0000256" key="9">
    <source>
        <dbReference type="ARBA" id="ARBA00066695"/>
    </source>
</evidence>
<evidence type="ECO:0000313" key="14">
    <source>
        <dbReference type="Proteomes" id="UP000327085"/>
    </source>
</evidence>
<dbReference type="PROSITE" id="PS51471">
    <property type="entry name" value="FE2OG_OXY"/>
    <property type="match status" value="1"/>
</dbReference>
<reference evidence="12 15" key="3">
    <citation type="journal article" date="2022" name="G3 (Bethesda)">
        <title>Whole-genome sequence and methylome profiling of the almond [Prunus dulcis (Mill.) D.A. Webb] cultivar 'Nonpareil'.</title>
        <authorList>
            <person name="D'Amico-Willman K.M."/>
            <person name="Ouma W.Z."/>
            <person name="Meulia T."/>
            <person name="Sideli G.M."/>
            <person name="Gradziel T.M."/>
            <person name="Fresnedo-Ramirez J."/>
        </authorList>
    </citation>
    <scope>NUCLEOTIDE SEQUENCE [LARGE SCALE GENOMIC DNA]</scope>
    <source>
        <strain evidence="12">Clone GOH B32 T37-40</strain>
    </source>
</reference>
<evidence type="ECO:0000313" key="13">
    <source>
        <dbReference type="EMBL" id="VVA37126.1"/>
    </source>
</evidence>
<dbReference type="GO" id="GO:0009686">
    <property type="term" value="P:gibberellin biosynthetic process"/>
    <property type="evidence" value="ECO:0007669"/>
    <property type="project" value="UniProtKB-ARBA"/>
</dbReference>
<feature type="domain" description="Fe2OG dioxygenase" evidence="11">
    <location>
        <begin position="203"/>
        <end position="303"/>
    </location>
</feature>
<evidence type="ECO:0000256" key="2">
    <source>
        <dbReference type="ARBA" id="ARBA00004972"/>
    </source>
</evidence>
<comment type="pathway">
    <text evidence="7">Plant hormone biosynthesis; gibberellin biosynthesis.</text>
</comment>
<keyword evidence="3 10" id="KW-0479">Metal-binding</keyword>
<dbReference type="GO" id="GO:0046872">
    <property type="term" value="F:metal ion binding"/>
    <property type="evidence" value="ECO:0007669"/>
    <property type="project" value="UniProtKB-KW"/>
</dbReference>
<name>A0A5E4GBQ2_PRUDU</name>
<dbReference type="EC" id="1.14.11.15" evidence="9"/>
<dbReference type="Gramene" id="VVA37126">
    <property type="protein sequence ID" value="VVA37126"/>
    <property type="gene ID" value="Prudul26B031858"/>
</dbReference>
<reference evidence="13" key="1">
    <citation type="submission" date="2019-07" db="EMBL/GenBank/DDBJ databases">
        <authorList>
            <person name="Alioto T."/>
            <person name="Alioto T."/>
            <person name="Gomez Garrido J."/>
        </authorList>
    </citation>
    <scope>NUCLEOTIDE SEQUENCE</scope>
</reference>
<dbReference type="InterPro" id="IPR050231">
    <property type="entry name" value="Iron_ascorbate_oxido_reductase"/>
</dbReference>
<evidence type="ECO:0000256" key="4">
    <source>
        <dbReference type="ARBA" id="ARBA00022964"/>
    </source>
</evidence>
<comment type="pathway">
    <text evidence="2">Hormone biosynthesis.</text>
</comment>
<dbReference type="InterPro" id="IPR044861">
    <property type="entry name" value="IPNS-like_FE2OG_OXY"/>
</dbReference>
<proteinExistence type="inferred from homology"/>
<dbReference type="Gene3D" id="2.60.120.330">
    <property type="entry name" value="B-lactam Antibiotic, Isopenicillin N Synthase, Chain"/>
    <property type="match status" value="1"/>
</dbReference>
<organism evidence="13 14">
    <name type="scientific">Prunus dulcis</name>
    <name type="common">Almond</name>
    <name type="synonym">Amygdalus dulcis</name>
    <dbReference type="NCBI Taxonomy" id="3755"/>
    <lineage>
        <taxon>Eukaryota</taxon>
        <taxon>Viridiplantae</taxon>
        <taxon>Streptophyta</taxon>
        <taxon>Embryophyta</taxon>
        <taxon>Tracheophyta</taxon>
        <taxon>Spermatophyta</taxon>
        <taxon>Magnoliopsida</taxon>
        <taxon>eudicotyledons</taxon>
        <taxon>Gunneridae</taxon>
        <taxon>Pentapetalae</taxon>
        <taxon>rosids</taxon>
        <taxon>fabids</taxon>
        <taxon>Rosales</taxon>
        <taxon>Rosaceae</taxon>
        <taxon>Amygdaloideae</taxon>
        <taxon>Amygdaleae</taxon>
        <taxon>Prunus</taxon>
    </lineage>
</organism>
<evidence type="ECO:0000256" key="7">
    <source>
        <dbReference type="ARBA" id="ARBA00037909"/>
    </source>
</evidence>
<sequence>MAPTATAPDAHNSKTFDVILGKVPDDFNSLHEIPEEYAWTNLNENPSLDSDSVPIIDLNDPNASQLISHACRTWGVFQLINHGVPNNVVEDMESVAQSLFSLPAEQKLKVARGPGGISGYGPLLISAFWDKKLWSECFTILGSPLEHYAKLWPQGYTKNCSITEEYDKELGRLCSRLMWIMLASLGISKEDVKWSGPKGDNQEAHVLQLNSYPACPDPDRAMGLVAHTDSTLVTIVHQSKICGLQVFQEGTGWFTVPPVPGAMVVNVGDLMHILSNGSYVSVLHRVLVNQTQPRLSVVYTYGPPDNVPISPIPKLLSASHPALYPPVANWSEYIDTKTKLKGKALASLRLYEPLTN</sequence>
<dbReference type="InterPro" id="IPR005123">
    <property type="entry name" value="Oxoglu/Fe-dep_dioxygenase_dom"/>
</dbReference>
<dbReference type="EMBL" id="CABIKO010000508">
    <property type="protein sequence ID" value="VVA37126.1"/>
    <property type="molecule type" value="Genomic_DNA"/>
</dbReference>
<protein>
    <recommendedName>
        <fullName evidence="9">gibberellin 3beta-dioxygenase</fullName>
        <ecNumber evidence="9">1.14.11.15</ecNumber>
    </recommendedName>
</protein>
<dbReference type="AlphaFoldDB" id="A0A5E4GBQ2"/>
<evidence type="ECO:0000256" key="8">
    <source>
        <dbReference type="ARBA" id="ARBA00061560"/>
    </source>
</evidence>
<dbReference type="Proteomes" id="UP000327085">
    <property type="component" value="Chromosome 2"/>
</dbReference>
<dbReference type="InterPro" id="IPR026992">
    <property type="entry name" value="DIOX_N"/>
</dbReference>
<evidence type="ECO:0000256" key="3">
    <source>
        <dbReference type="ARBA" id="ARBA00022723"/>
    </source>
</evidence>
<comment type="cofactor">
    <cofactor evidence="1">
        <name>L-ascorbate</name>
        <dbReference type="ChEBI" id="CHEBI:38290"/>
    </cofactor>
</comment>
<dbReference type="GO" id="GO:0016707">
    <property type="term" value="F:gibberellin 3-beta-dioxygenase activity"/>
    <property type="evidence" value="ECO:0007669"/>
    <property type="project" value="UniProtKB-EC"/>
</dbReference>
<dbReference type="OMA" id="CSITEEY"/>
<keyword evidence="4" id="KW-0223">Dioxygenase</keyword>
<dbReference type="FunFam" id="2.60.120.330:FF:000013">
    <property type="entry name" value="Gibberellin 3-beta-dioxygenase 1"/>
    <property type="match status" value="1"/>
</dbReference>
<evidence type="ECO:0000256" key="5">
    <source>
        <dbReference type="ARBA" id="ARBA00023002"/>
    </source>
</evidence>
<gene>
    <name evidence="13" type="ORF">ALMOND_2B031858</name>
    <name evidence="12" type="ORF">L3X38_010929</name>
</gene>
<evidence type="ECO:0000259" key="11">
    <source>
        <dbReference type="PROSITE" id="PS51471"/>
    </source>
</evidence>
<keyword evidence="6 10" id="KW-0408">Iron</keyword>
<keyword evidence="5 10" id="KW-0560">Oxidoreductase</keyword>
<comment type="similarity">
    <text evidence="8">Belongs to the iron/ascorbate-dependent oxidoreductase family. GA3OX subfamily.</text>
</comment>
<evidence type="ECO:0000256" key="6">
    <source>
        <dbReference type="ARBA" id="ARBA00023004"/>
    </source>
</evidence>
<dbReference type="PANTHER" id="PTHR47990">
    <property type="entry name" value="2-OXOGLUTARATE (2OG) AND FE(II)-DEPENDENT OXYGENASE SUPERFAMILY PROTEIN-RELATED"/>
    <property type="match status" value="1"/>
</dbReference>
<reference evidence="14" key="2">
    <citation type="journal article" date="2020" name="Plant J.">
        <title>Transposons played a major role in the diversification between the closely related almond and peach genomes: results from the almond genome sequence.</title>
        <authorList>
            <person name="Alioto T."/>
            <person name="Alexiou K.G."/>
            <person name="Bardil A."/>
            <person name="Barteri F."/>
            <person name="Castanera R."/>
            <person name="Cruz F."/>
            <person name="Dhingra A."/>
            <person name="Duval H."/>
            <person name="Fernandez I Marti A."/>
            <person name="Frias L."/>
            <person name="Galan B."/>
            <person name="Garcia J.L."/>
            <person name="Howad W."/>
            <person name="Gomez-Garrido J."/>
            <person name="Gut M."/>
            <person name="Julca I."/>
            <person name="Morata J."/>
            <person name="Puigdomenech P."/>
            <person name="Ribeca P."/>
            <person name="Rubio Cabetas M.J."/>
            <person name="Vlasova A."/>
            <person name="Wirthensohn M."/>
            <person name="Garcia-Mas J."/>
            <person name="Gabaldon T."/>
            <person name="Casacuberta J.M."/>
            <person name="Arus P."/>
        </authorList>
    </citation>
    <scope>NUCLEOTIDE SEQUENCE [LARGE SCALE GENOMIC DNA]</scope>
    <source>
        <strain evidence="14">cv. Texas</strain>
    </source>
</reference>
<dbReference type="InterPro" id="IPR027443">
    <property type="entry name" value="IPNS-like_sf"/>
</dbReference>
<evidence type="ECO:0000256" key="10">
    <source>
        <dbReference type="RuleBase" id="RU003682"/>
    </source>
</evidence>